<protein>
    <submittedName>
        <fullName evidence="2">Uncharacterized protein</fullName>
    </submittedName>
</protein>
<dbReference type="AlphaFoldDB" id="A0AAV5FLD5"/>
<dbReference type="PANTHER" id="PTHR34223">
    <property type="entry name" value="OS11G0201299 PROTEIN"/>
    <property type="match status" value="1"/>
</dbReference>
<dbReference type="InterPro" id="IPR053197">
    <property type="entry name" value="F-box_SCFL_complex_component"/>
</dbReference>
<evidence type="ECO:0000313" key="3">
    <source>
        <dbReference type="Proteomes" id="UP001054889"/>
    </source>
</evidence>
<evidence type="ECO:0000313" key="2">
    <source>
        <dbReference type="EMBL" id="GJN36549.1"/>
    </source>
</evidence>
<sequence length="95" mass="11014">MPPKVSKRGESSDKRRRGVSPAADRLSDLHRIMSFMKTWEVVRTCELLQRWRHLWASAPCVDIRLGWHTNLSGDLAKFVYRLLLAREALAPVDTR</sequence>
<reference evidence="2" key="1">
    <citation type="journal article" date="2018" name="DNA Res.">
        <title>Multiple hybrid de novo genome assembly of finger millet, an orphan allotetraploid crop.</title>
        <authorList>
            <person name="Hatakeyama M."/>
            <person name="Aluri S."/>
            <person name="Balachadran M.T."/>
            <person name="Sivarajan S.R."/>
            <person name="Patrignani A."/>
            <person name="Gruter S."/>
            <person name="Poveda L."/>
            <person name="Shimizu-Inatsugi R."/>
            <person name="Baeten J."/>
            <person name="Francoijs K.J."/>
            <person name="Nataraja K.N."/>
            <person name="Reddy Y.A.N."/>
            <person name="Phadnis S."/>
            <person name="Ravikumar R.L."/>
            <person name="Schlapbach R."/>
            <person name="Sreeman S.M."/>
            <person name="Shimizu K.K."/>
        </authorList>
    </citation>
    <scope>NUCLEOTIDE SEQUENCE</scope>
</reference>
<proteinExistence type="predicted"/>
<comment type="caution">
    <text evidence="2">The sequence shown here is derived from an EMBL/GenBank/DDBJ whole genome shotgun (WGS) entry which is preliminary data.</text>
</comment>
<gene>
    <name evidence="2" type="primary">gb25422</name>
    <name evidence="2" type="ORF">PR202_gb25422</name>
</gene>
<name>A0AAV5FLD5_ELECO</name>
<dbReference type="PANTHER" id="PTHR34223:SF60">
    <property type="entry name" value="CYTOCHROME C OXIDASE SUBUNIT 5B MITOCHONDRIAL"/>
    <property type="match status" value="1"/>
</dbReference>
<organism evidence="2 3">
    <name type="scientific">Eleusine coracana subsp. coracana</name>
    <dbReference type="NCBI Taxonomy" id="191504"/>
    <lineage>
        <taxon>Eukaryota</taxon>
        <taxon>Viridiplantae</taxon>
        <taxon>Streptophyta</taxon>
        <taxon>Embryophyta</taxon>
        <taxon>Tracheophyta</taxon>
        <taxon>Spermatophyta</taxon>
        <taxon>Magnoliopsida</taxon>
        <taxon>Liliopsida</taxon>
        <taxon>Poales</taxon>
        <taxon>Poaceae</taxon>
        <taxon>PACMAD clade</taxon>
        <taxon>Chloridoideae</taxon>
        <taxon>Cynodonteae</taxon>
        <taxon>Eleusininae</taxon>
        <taxon>Eleusine</taxon>
    </lineage>
</organism>
<evidence type="ECO:0000256" key="1">
    <source>
        <dbReference type="SAM" id="MobiDB-lite"/>
    </source>
</evidence>
<feature type="region of interest" description="Disordered" evidence="1">
    <location>
        <begin position="1"/>
        <end position="22"/>
    </location>
</feature>
<accession>A0AAV5FLD5</accession>
<keyword evidence="3" id="KW-1185">Reference proteome</keyword>
<dbReference type="Proteomes" id="UP001054889">
    <property type="component" value="Unassembled WGS sequence"/>
</dbReference>
<dbReference type="EMBL" id="BQKI01000090">
    <property type="protein sequence ID" value="GJN36549.1"/>
    <property type="molecule type" value="Genomic_DNA"/>
</dbReference>
<reference evidence="2" key="2">
    <citation type="submission" date="2021-12" db="EMBL/GenBank/DDBJ databases">
        <title>Resequencing data analysis of finger millet.</title>
        <authorList>
            <person name="Hatakeyama M."/>
            <person name="Aluri S."/>
            <person name="Balachadran M.T."/>
            <person name="Sivarajan S.R."/>
            <person name="Poveda L."/>
            <person name="Shimizu-Inatsugi R."/>
            <person name="Schlapbach R."/>
            <person name="Sreeman S.M."/>
            <person name="Shimizu K.K."/>
        </authorList>
    </citation>
    <scope>NUCLEOTIDE SEQUENCE</scope>
</reference>